<feature type="coiled-coil region" evidence="1">
    <location>
        <begin position="221"/>
        <end position="248"/>
    </location>
</feature>
<feature type="region of interest" description="Disordered" evidence="2">
    <location>
        <begin position="1"/>
        <end position="54"/>
    </location>
</feature>
<name>A0A446BXI6_9PEZI</name>
<evidence type="ECO:0000313" key="4">
    <source>
        <dbReference type="Proteomes" id="UP000289323"/>
    </source>
</evidence>
<organism evidence="3 4">
    <name type="scientific">Thermothielavioides terrestris</name>
    <dbReference type="NCBI Taxonomy" id="2587410"/>
    <lineage>
        <taxon>Eukaryota</taxon>
        <taxon>Fungi</taxon>
        <taxon>Dikarya</taxon>
        <taxon>Ascomycota</taxon>
        <taxon>Pezizomycotina</taxon>
        <taxon>Sordariomycetes</taxon>
        <taxon>Sordariomycetidae</taxon>
        <taxon>Sordariales</taxon>
        <taxon>Chaetomiaceae</taxon>
        <taxon>Thermothielavioides</taxon>
    </lineage>
</organism>
<proteinExistence type="predicted"/>
<evidence type="ECO:0000313" key="3">
    <source>
        <dbReference type="EMBL" id="SPQ27207.1"/>
    </source>
</evidence>
<feature type="compositionally biased region" description="Low complexity" evidence="2">
    <location>
        <begin position="13"/>
        <end position="34"/>
    </location>
</feature>
<accession>A0A446BXI6</accession>
<dbReference type="EMBL" id="OUUZ01000019">
    <property type="protein sequence ID" value="SPQ27207.1"/>
    <property type="molecule type" value="Genomic_DNA"/>
</dbReference>
<keyword evidence="1" id="KW-0175">Coiled coil</keyword>
<dbReference type="PANTHER" id="PTHR38166">
    <property type="entry name" value="C2H2-TYPE DOMAIN-CONTAINING PROTEIN-RELATED"/>
    <property type="match status" value="1"/>
</dbReference>
<evidence type="ECO:0000256" key="1">
    <source>
        <dbReference type="SAM" id="Coils"/>
    </source>
</evidence>
<evidence type="ECO:0000256" key="2">
    <source>
        <dbReference type="SAM" id="MobiDB-lite"/>
    </source>
</evidence>
<sequence>MAPRGSKGTTAPAITTNTSVATAAAATAADTTHTNSREGGHSSSSSSSSLLSRRKKEIVDRVMVLFERALDRRLENPDFLAAAAGAPAREGAVFAPPPRRRAKRTREEEDADVPEREGGGGSGKQGGEHVYRRHLLRTFCPRCFEHFDKPESVRAHLRAEVPCHRRDRVPDTITDDQEKLLRERAKANCSEETKWQNMYSIIFPDEKVPSPYYESPSGSSAADEQSRLARLNELREHLRKELPKLVRQHLAEYVDKLFQEMQDKVNQKAGEIIREVETKIIRTFHYHEGHATAAGPDAAEPNPPSHCAAGAGPGPELPVLEQVMDQLWEDQQYRELRSGLAQDFDLETFLADGQGLDYDGFGGDSAYYSLSSKGGQEPCAIGGADFGNGLY</sequence>
<feature type="region of interest" description="Disordered" evidence="2">
    <location>
        <begin position="90"/>
        <end position="128"/>
    </location>
</feature>
<feature type="compositionally biased region" description="Low complexity" evidence="2">
    <location>
        <begin position="42"/>
        <end position="51"/>
    </location>
</feature>
<reference evidence="3 4" key="1">
    <citation type="submission" date="2018-04" db="EMBL/GenBank/DDBJ databases">
        <authorList>
            <person name="Huttner S."/>
            <person name="Dainat J."/>
        </authorList>
    </citation>
    <scope>NUCLEOTIDE SEQUENCE [LARGE SCALE GENOMIC DNA]</scope>
</reference>
<protein>
    <submittedName>
        <fullName evidence="3">E92841f0-f11b-4831-aad4-5a2dbdff4faf</fullName>
    </submittedName>
</protein>
<gene>
    <name evidence="3" type="ORF">TT172_LOCUS9626</name>
</gene>
<dbReference type="PANTHER" id="PTHR38166:SF1">
    <property type="entry name" value="C2H2-TYPE DOMAIN-CONTAINING PROTEIN"/>
    <property type="match status" value="1"/>
</dbReference>
<dbReference type="AlphaFoldDB" id="A0A446BXI6"/>
<dbReference type="Proteomes" id="UP000289323">
    <property type="component" value="Unassembled WGS sequence"/>
</dbReference>